<dbReference type="InterPro" id="IPR019874">
    <property type="entry name" value="RF_methyltr_PrmC"/>
</dbReference>
<dbReference type="EC" id="2.1.1.297" evidence="5"/>
<dbReference type="RefSeq" id="WP_345278128.1">
    <property type="nucleotide sequence ID" value="NZ_BAABJW010000005.1"/>
</dbReference>
<dbReference type="PANTHER" id="PTHR18895:SF74">
    <property type="entry name" value="MTRF1L RELEASE FACTOR GLUTAMINE METHYLTRANSFERASE"/>
    <property type="match status" value="1"/>
</dbReference>
<comment type="caution">
    <text evidence="5">Lacks conserved residue(s) required for the propagation of feature annotation.</text>
</comment>
<dbReference type="PROSITE" id="PS00092">
    <property type="entry name" value="N6_MTASE"/>
    <property type="match status" value="1"/>
</dbReference>
<dbReference type="NCBIfam" id="TIGR03534">
    <property type="entry name" value="RF_mod_PrmC"/>
    <property type="match status" value="1"/>
</dbReference>
<keyword evidence="8" id="KW-1185">Reference proteome</keyword>
<comment type="similarity">
    <text evidence="5">Belongs to the protein N5-glutamine methyltransferase family. PrmC subfamily.</text>
</comment>
<evidence type="ECO:0000256" key="3">
    <source>
        <dbReference type="ARBA" id="ARBA00022691"/>
    </source>
</evidence>
<dbReference type="NCBIfam" id="TIGR00536">
    <property type="entry name" value="hemK_fam"/>
    <property type="match status" value="1"/>
</dbReference>
<evidence type="ECO:0000256" key="1">
    <source>
        <dbReference type="ARBA" id="ARBA00022603"/>
    </source>
</evidence>
<dbReference type="EMBL" id="BAABJW010000005">
    <property type="protein sequence ID" value="GAA4818451.1"/>
    <property type="molecule type" value="Genomic_DNA"/>
</dbReference>
<dbReference type="CDD" id="cd02440">
    <property type="entry name" value="AdoMet_MTases"/>
    <property type="match status" value="1"/>
</dbReference>
<dbReference type="PANTHER" id="PTHR18895">
    <property type="entry name" value="HEMK METHYLTRANSFERASE"/>
    <property type="match status" value="1"/>
</dbReference>
<feature type="domain" description="Methyltransferase small" evidence="6">
    <location>
        <begin position="103"/>
        <end position="195"/>
    </location>
</feature>
<sequence>MKLKAVQNIFHEELDAIYSKEEVDSFFFILIDFYYKVSRMELALNPKYEVEEAHTILKALQDLKRQKPIQYITGETVFYGLPFKVTEDVLIPRPETEELVEWVIKHIHSNNQIRILDIGTGSGCIAISIAKYLPNAMVYALDVSGKALKIAEENAQRNEVDIKFFEEDILKIESINDLKFDIIVSNPPYVRELEKELMEPNVLENEPHLALFVKDNNPLLFYEAISKFAVNNLSKKGLLFFEINEYLGQDMMALMKTYFSNIELKQDIFKKDRMIKGVLY</sequence>
<evidence type="ECO:0000256" key="5">
    <source>
        <dbReference type="HAMAP-Rule" id="MF_02126"/>
    </source>
</evidence>
<protein>
    <recommendedName>
        <fullName evidence="5">Release factor glutamine methyltransferase</fullName>
        <shortName evidence="5">RF MTase</shortName>
        <ecNumber evidence="5">2.1.1.297</ecNumber>
    </recommendedName>
    <alternativeName>
        <fullName evidence="5">N5-glutamine methyltransferase PrmC</fullName>
    </alternativeName>
    <alternativeName>
        <fullName evidence="5">Protein-(glutamine-N5) MTase PrmC</fullName>
    </alternativeName>
    <alternativeName>
        <fullName evidence="5">Protein-glutamine N-methyltransferase PrmC</fullName>
    </alternativeName>
</protein>
<keyword evidence="1 5" id="KW-0489">Methyltransferase</keyword>
<evidence type="ECO:0000313" key="8">
    <source>
        <dbReference type="Proteomes" id="UP001501433"/>
    </source>
</evidence>
<dbReference type="Gene3D" id="1.10.8.10">
    <property type="entry name" value="DNA helicase RuvA subunit, C-terminal domain"/>
    <property type="match status" value="1"/>
</dbReference>
<keyword evidence="3 5" id="KW-0949">S-adenosyl-L-methionine</keyword>
<dbReference type="InterPro" id="IPR002052">
    <property type="entry name" value="DNA_methylase_N6_adenine_CS"/>
</dbReference>
<evidence type="ECO:0000256" key="2">
    <source>
        <dbReference type="ARBA" id="ARBA00022679"/>
    </source>
</evidence>
<keyword evidence="2 5" id="KW-0808">Transferase</keyword>
<accession>A0ABP9CX41</accession>
<reference evidence="8" key="1">
    <citation type="journal article" date="2019" name="Int. J. Syst. Evol. Microbiol.">
        <title>The Global Catalogue of Microorganisms (GCM) 10K type strain sequencing project: providing services to taxonomists for standard genome sequencing and annotation.</title>
        <authorList>
            <consortium name="The Broad Institute Genomics Platform"/>
            <consortium name="The Broad Institute Genome Sequencing Center for Infectious Disease"/>
            <person name="Wu L."/>
            <person name="Ma J."/>
        </authorList>
    </citation>
    <scope>NUCLEOTIDE SEQUENCE [LARGE SCALE GENOMIC DNA]</scope>
    <source>
        <strain evidence="8">JCM 18325</strain>
    </source>
</reference>
<dbReference type="HAMAP" id="MF_02126">
    <property type="entry name" value="RF_methyltr_PrmC"/>
    <property type="match status" value="1"/>
</dbReference>
<dbReference type="InterPro" id="IPR029063">
    <property type="entry name" value="SAM-dependent_MTases_sf"/>
</dbReference>
<feature type="binding site" evidence="5">
    <location>
        <position position="186"/>
    </location>
    <ligand>
        <name>S-adenosyl-L-methionine</name>
        <dbReference type="ChEBI" id="CHEBI:59789"/>
    </ligand>
</feature>
<comment type="function">
    <text evidence="5">Methylates the class 1 translation termination release factors RF1/PrfA and RF2/PrfB on the glutamine residue of the universally conserved GGQ motif.</text>
</comment>
<dbReference type="InterPro" id="IPR004556">
    <property type="entry name" value="HemK-like"/>
</dbReference>
<evidence type="ECO:0000259" key="6">
    <source>
        <dbReference type="Pfam" id="PF05175"/>
    </source>
</evidence>
<name>A0ABP9CX41_9FLAO</name>
<dbReference type="Proteomes" id="UP001501433">
    <property type="component" value="Unassembled WGS sequence"/>
</dbReference>
<comment type="catalytic activity">
    <reaction evidence="4 5">
        <text>L-glutaminyl-[peptide chain release factor] + S-adenosyl-L-methionine = N(5)-methyl-L-glutaminyl-[peptide chain release factor] + S-adenosyl-L-homocysteine + H(+)</text>
        <dbReference type="Rhea" id="RHEA:42896"/>
        <dbReference type="Rhea" id="RHEA-COMP:10271"/>
        <dbReference type="Rhea" id="RHEA-COMP:10272"/>
        <dbReference type="ChEBI" id="CHEBI:15378"/>
        <dbReference type="ChEBI" id="CHEBI:30011"/>
        <dbReference type="ChEBI" id="CHEBI:57856"/>
        <dbReference type="ChEBI" id="CHEBI:59789"/>
        <dbReference type="ChEBI" id="CHEBI:61891"/>
        <dbReference type="EC" id="2.1.1.297"/>
    </reaction>
</comment>
<dbReference type="InterPro" id="IPR007848">
    <property type="entry name" value="Small_mtfrase_dom"/>
</dbReference>
<feature type="binding site" evidence="5">
    <location>
        <begin position="119"/>
        <end position="123"/>
    </location>
    <ligand>
        <name>S-adenosyl-L-methionine</name>
        <dbReference type="ChEBI" id="CHEBI:59789"/>
    </ligand>
</feature>
<dbReference type="Pfam" id="PF05175">
    <property type="entry name" value="MTS"/>
    <property type="match status" value="1"/>
</dbReference>
<dbReference type="InterPro" id="IPR050320">
    <property type="entry name" value="N5-glutamine_MTase"/>
</dbReference>
<gene>
    <name evidence="5 7" type="primary">prmC</name>
    <name evidence="7" type="ORF">GCM10023330_29200</name>
</gene>
<dbReference type="GO" id="GO:0032259">
    <property type="term" value="P:methylation"/>
    <property type="evidence" value="ECO:0007669"/>
    <property type="project" value="UniProtKB-KW"/>
</dbReference>
<comment type="caution">
    <text evidence="7">The sequence shown here is derived from an EMBL/GenBank/DDBJ whole genome shotgun (WGS) entry which is preliminary data.</text>
</comment>
<evidence type="ECO:0000313" key="7">
    <source>
        <dbReference type="EMBL" id="GAA4818451.1"/>
    </source>
</evidence>
<dbReference type="GO" id="GO:0008168">
    <property type="term" value="F:methyltransferase activity"/>
    <property type="evidence" value="ECO:0007669"/>
    <property type="project" value="UniProtKB-KW"/>
</dbReference>
<proteinExistence type="inferred from homology"/>
<dbReference type="SUPFAM" id="SSF53335">
    <property type="entry name" value="S-adenosyl-L-methionine-dependent methyltransferases"/>
    <property type="match status" value="1"/>
</dbReference>
<feature type="binding site" evidence="5">
    <location>
        <position position="142"/>
    </location>
    <ligand>
        <name>S-adenosyl-L-methionine</name>
        <dbReference type="ChEBI" id="CHEBI:59789"/>
    </ligand>
</feature>
<feature type="binding site" evidence="5">
    <location>
        <begin position="186"/>
        <end position="189"/>
    </location>
    <ligand>
        <name>substrate</name>
    </ligand>
</feature>
<evidence type="ECO:0000256" key="4">
    <source>
        <dbReference type="ARBA" id="ARBA00048391"/>
    </source>
</evidence>
<dbReference type="Gene3D" id="3.40.50.150">
    <property type="entry name" value="Vaccinia Virus protein VP39"/>
    <property type="match status" value="1"/>
</dbReference>
<organism evidence="7 8">
    <name type="scientific">Litoribaculum gwangyangense</name>
    <dbReference type="NCBI Taxonomy" id="1130722"/>
    <lineage>
        <taxon>Bacteria</taxon>
        <taxon>Pseudomonadati</taxon>
        <taxon>Bacteroidota</taxon>
        <taxon>Flavobacteriia</taxon>
        <taxon>Flavobacteriales</taxon>
        <taxon>Flavobacteriaceae</taxon>
        <taxon>Litoribaculum</taxon>
    </lineage>
</organism>